<evidence type="ECO:0000313" key="3">
    <source>
        <dbReference type="EMBL" id="VVC43974.1"/>
    </source>
</evidence>
<keyword evidence="1" id="KW-0165">Cleavage on pair of basic residues</keyword>
<dbReference type="GO" id="GO:0005576">
    <property type="term" value="C:extracellular region"/>
    <property type="evidence" value="ECO:0007669"/>
    <property type="project" value="UniProtKB-ARBA"/>
</dbReference>
<proteinExistence type="predicted"/>
<name>A0A5E4NGA9_9HEMI</name>
<dbReference type="AlphaFoldDB" id="A0A5E4NGA9"/>
<accession>A0A5E4NGA9</accession>
<evidence type="ECO:0000256" key="1">
    <source>
        <dbReference type="ARBA" id="ARBA00022685"/>
    </source>
</evidence>
<protein>
    <submittedName>
        <fullName evidence="3">Insulin-like</fullName>
    </submittedName>
</protein>
<dbReference type="InterPro" id="IPR036438">
    <property type="entry name" value="Insulin-like_sf"/>
</dbReference>
<evidence type="ECO:0000256" key="2">
    <source>
        <dbReference type="ARBA" id="ARBA00022729"/>
    </source>
</evidence>
<sequence length="170" mass="19431">MTVCLADLKRFRWDDMQLYCGSIIDDIMQTICPIPSFDAEGKVIINARSHYHYWIKSQIDNDCCYTGGQGCTLRYILEKYCPFSERIDTTKDVIIAGNSINHLDTLTDERSVFLTQLMKFKKCVLPKKNSELLGYDTIQYLLCMTNVGCTIDLELLEALQNSLACSTLEN</sequence>
<dbReference type="EMBL" id="CABPRJ010002374">
    <property type="protein sequence ID" value="VVC43974.1"/>
    <property type="molecule type" value="Genomic_DNA"/>
</dbReference>
<evidence type="ECO:0000313" key="4">
    <source>
        <dbReference type="Proteomes" id="UP000325440"/>
    </source>
</evidence>
<keyword evidence="4" id="KW-1185">Reference proteome</keyword>
<gene>
    <name evidence="3" type="ORF">CINCED_3A018317</name>
</gene>
<keyword evidence="2" id="KW-0732">Signal</keyword>
<organism evidence="3 4">
    <name type="scientific">Cinara cedri</name>
    <dbReference type="NCBI Taxonomy" id="506608"/>
    <lineage>
        <taxon>Eukaryota</taxon>
        <taxon>Metazoa</taxon>
        <taxon>Ecdysozoa</taxon>
        <taxon>Arthropoda</taxon>
        <taxon>Hexapoda</taxon>
        <taxon>Insecta</taxon>
        <taxon>Pterygota</taxon>
        <taxon>Neoptera</taxon>
        <taxon>Paraneoptera</taxon>
        <taxon>Hemiptera</taxon>
        <taxon>Sternorrhyncha</taxon>
        <taxon>Aphidomorpha</taxon>
        <taxon>Aphidoidea</taxon>
        <taxon>Aphididae</taxon>
        <taxon>Lachninae</taxon>
        <taxon>Cinara</taxon>
    </lineage>
</organism>
<dbReference type="Gene3D" id="1.10.100.10">
    <property type="entry name" value="Insulin-like"/>
    <property type="match status" value="1"/>
</dbReference>
<dbReference type="SUPFAM" id="SSF56994">
    <property type="entry name" value="Insulin-like"/>
    <property type="match status" value="1"/>
</dbReference>
<dbReference type="Proteomes" id="UP000325440">
    <property type="component" value="Unassembled WGS sequence"/>
</dbReference>
<reference evidence="3 4" key="1">
    <citation type="submission" date="2019-08" db="EMBL/GenBank/DDBJ databases">
        <authorList>
            <person name="Alioto T."/>
            <person name="Alioto T."/>
            <person name="Gomez Garrido J."/>
        </authorList>
    </citation>
    <scope>NUCLEOTIDE SEQUENCE [LARGE SCALE GENOMIC DNA]</scope>
</reference>